<dbReference type="OrthoDB" id="5801519at2"/>
<feature type="region of interest" description="Disordered" evidence="3">
    <location>
        <begin position="125"/>
        <end position="158"/>
    </location>
</feature>
<evidence type="ECO:0000256" key="4">
    <source>
        <dbReference type="SAM" id="Phobius"/>
    </source>
</evidence>
<dbReference type="SUPFAM" id="SSF46894">
    <property type="entry name" value="C-terminal effector domain of the bipartite response regulators"/>
    <property type="match status" value="1"/>
</dbReference>
<proteinExistence type="predicted"/>
<dbReference type="GO" id="GO:0006355">
    <property type="term" value="P:regulation of DNA-templated transcription"/>
    <property type="evidence" value="ECO:0007669"/>
    <property type="project" value="InterPro"/>
</dbReference>
<keyword evidence="4" id="KW-1133">Transmembrane helix</keyword>
<dbReference type="InterPro" id="IPR016032">
    <property type="entry name" value="Sig_transdc_resp-reg_C-effctor"/>
</dbReference>
<keyword evidence="4" id="KW-0812">Transmembrane</keyword>
<evidence type="ECO:0000259" key="5">
    <source>
        <dbReference type="PROSITE" id="PS51755"/>
    </source>
</evidence>
<evidence type="ECO:0000256" key="1">
    <source>
        <dbReference type="ARBA" id="ARBA00023125"/>
    </source>
</evidence>
<name>A0A370QGN4_9GAMM</name>
<keyword evidence="1 2" id="KW-0238">DNA-binding</keyword>
<dbReference type="CDD" id="cd00383">
    <property type="entry name" value="trans_reg_C"/>
    <property type="match status" value="1"/>
</dbReference>
<dbReference type="GO" id="GO:0000160">
    <property type="term" value="P:phosphorelay signal transduction system"/>
    <property type="evidence" value="ECO:0007669"/>
    <property type="project" value="InterPro"/>
</dbReference>
<reference evidence="6 7" key="1">
    <citation type="submission" date="2018-07" db="EMBL/GenBank/DDBJ databases">
        <title>Genomic Encyclopedia of Type Strains, Phase IV (KMG-IV): sequencing the most valuable type-strain genomes for metagenomic binning, comparative biology and taxonomic classification.</title>
        <authorList>
            <person name="Goeker M."/>
        </authorList>
    </citation>
    <scope>NUCLEOTIDE SEQUENCE [LARGE SCALE GENOMIC DNA]</scope>
    <source>
        <strain evidence="6 7">DSM 103736</strain>
    </source>
</reference>
<evidence type="ECO:0000256" key="3">
    <source>
        <dbReference type="SAM" id="MobiDB-lite"/>
    </source>
</evidence>
<dbReference type="PROSITE" id="PS51755">
    <property type="entry name" value="OMPR_PHOB"/>
    <property type="match status" value="1"/>
</dbReference>
<organism evidence="6 7">
    <name type="scientific">Enterobacillus tribolii</name>
    <dbReference type="NCBI Taxonomy" id="1487935"/>
    <lineage>
        <taxon>Bacteria</taxon>
        <taxon>Pseudomonadati</taxon>
        <taxon>Pseudomonadota</taxon>
        <taxon>Gammaproteobacteria</taxon>
        <taxon>Enterobacterales</taxon>
        <taxon>Hafniaceae</taxon>
        <taxon>Enterobacillus</taxon>
    </lineage>
</organism>
<feature type="compositionally biased region" description="Polar residues" evidence="3">
    <location>
        <begin position="145"/>
        <end position="156"/>
    </location>
</feature>
<protein>
    <submittedName>
        <fullName evidence="6">DNA-binding winged helix-turn-helix (WHTH) protein</fullName>
    </submittedName>
</protein>
<dbReference type="GO" id="GO:0003677">
    <property type="term" value="F:DNA binding"/>
    <property type="evidence" value="ECO:0007669"/>
    <property type="project" value="UniProtKB-UniRule"/>
</dbReference>
<dbReference type="Pfam" id="PF00486">
    <property type="entry name" value="Trans_reg_C"/>
    <property type="match status" value="1"/>
</dbReference>
<dbReference type="AlphaFoldDB" id="A0A370QGN4"/>
<comment type="caution">
    <text evidence="6">The sequence shown here is derived from an EMBL/GenBank/DDBJ whole genome shotgun (WGS) entry which is preliminary data.</text>
</comment>
<dbReference type="RefSeq" id="WP_115459871.1">
    <property type="nucleotide sequence ID" value="NZ_QRAP01000009.1"/>
</dbReference>
<dbReference type="EMBL" id="QRAP01000009">
    <property type="protein sequence ID" value="RDK87521.1"/>
    <property type="molecule type" value="Genomic_DNA"/>
</dbReference>
<dbReference type="Proteomes" id="UP000254848">
    <property type="component" value="Unassembled WGS sequence"/>
</dbReference>
<dbReference type="InterPro" id="IPR001867">
    <property type="entry name" value="OmpR/PhoB-type_DNA-bd"/>
</dbReference>
<dbReference type="InterPro" id="IPR036388">
    <property type="entry name" value="WH-like_DNA-bd_sf"/>
</dbReference>
<gene>
    <name evidence="6" type="ORF">C8D90_109116</name>
</gene>
<dbReference type="SMART" id="SM00862">
    <property type="entry name" value="Trans_reg_C"/>
    <property type="match status" value="1"/>
</dbReference>
<keyword evidence="4" id="KW-0472">Membrane</keyword>
<sequence>MKTKKYIFNQIITFNVDMGNLSISGMSEHDAIPIANPAQRLLLLLIANQGQVVSREDIFKKVWDDHGLISSNNNLNQCVSRLRKVIRTLGIEDEFIVTVPKIGFMLEPEIQVDICDIRESESPEALKIPNPPQPLAANEPAQPPISRTRQAPQPANTRRIRSAVPRQYVLTATICAATAFIGWLLFLVLIPSPTSAHKELFLGNIDSCKVFLSNSSPSEEPNSQLKHDLLQLTSSYSMSCKGNEFLLLRQERYPGTLINGITRFQLNKCTTLQGYKAEICSNHIAGLNTNGDLNIIHPTSKWQFAEEKWLMAHTGSDDEFSL</sequence>
<accession>A0A370QGN4</accession>
<evidence type="ECO:0000313" key="6">
    <source>
        <dbReference type="EMBL" id="RDK87521.1"/>
    </source>
</evidence>
<feature type="DNA-binding region" description="OmpR/PhoB-type" evidence="2">
    <location>
        <begin position="3"/>
        <end position="108"/>
    </location>
</feature>
<evidence type="ECO:0000256" key="2">
    <source>
        <dbReference type="PROSITE-ProRule" id="PRU01091"/>
    </source>
</evidence>
<feature type="transmembrane region" description="Helical" evidence="4">
    <location>
        <begin position="168"/>
        <end position="190"/>
    </location>
</feature>
<evidence type="ECO:0000313" key="7">
    <source>
        <dbReference type="Proteomes" id="UP000254848"/>
    </source>
</evidence>
<feature type="domain" description="OmpR/PhoB-type" evidence="5">
    <location>
        <begin position="3"/>
        <end position="108"/>
    </location>
</feature>
<dbReference type="Gene3D" id="1.10.10.10">
    <property type="entry name" value="Winged helix-like DNA-binding domain superfamily/Winged helix DNA-binding domain"/>
    <property type="match status" value="1"/>
</dbReference>
<keyword evidence="7" id="KW-1185">Reference proteome</keyword>